<evidence type="ECO:0000256" key="1">
    <source>
        <dbReference type="SAM" id="MobiDB-lite"/>
    </source>
</evidence>
<sequence length="229" mass="24605">MRCSRKLISGILLSAILSFSAFPQTILANTLDTHANVSLRAVDPSDPNKIRDPYDPDLNYPGDSNDPGNNGTGSVGQLTLDYVSNLRFGTHSIKQGGISVPATNTHAMVQITDLRGNGNGWTLQLKPEALVGEQTSSQITDGYLYLGSEAIRKPSDSVSDPPITQSKRLMLGEFDNVLKAPKNTGLSTWILGLNQNTDSPTTLVLNNIDAVQPDHYVGSLDWSLTNAPS</sequence>
<keyword evidence="2" id="KW-0732">Signal</keyword>
<feature type="domain" description="WxL" evidence="3">
    <location>
        <begin position="29"/>
        <end position="228"/>
    </location>
</feature>
<accession>A0ABW9PAB7</accession>
<evidence type="ECO:0000313" key="5">
    <source>
        <dbReference type="Proteomes" id="UP000436655"/>
    </source>
</evidence>
<evidence type="ECO:0000259" key="3">
    <source>
        <dbReference type="Pfam" id="PF13731"/>
    </source>
</evidence>
<proteinExistence type="predicted"/>
<keyword evidence="5" id="KW-1185">Reference proteome</keyword>
<dbReference type="EMBL" id="VDFN01000016">
    <property type="protein sequence ID" value="MQS45997.1"/>
    <property type="molecule type" value="Genomic_DNA"/>
</dbReference>
<evidence type="ECO:0000256" key="2">
    <source>
        <dbReference type="SAM" id="SignalP"/>
    </source>
</evidence>
<feature type="signal peptide" evidence="2">
    <location>
        <begin position="1"/>
        <end position="23"/>
    </location>
</feature>
<organism evidence="4 5">
    <name type="scientific">Companilactobacillus mishanensis</name>
    <dbReference type="NCBI Taxonomy" id="2486008"/>
    <lineage>
        <taxon>Bacteria</taxon>
        <taxon>Bacillati</taxon>
        <taxon>Bacillota</taxon>
        <taxon>Bacilli</taxon>
        <taxon>Lactobacillales</taxon>
        <taxon>Lactobacillaceae</taxon>
        <taxon>Companilactobacillus</taxon>
    </lineage>
</organism>
<name>A0ABW9PAB7_9LACO</name>
<dbReference type="RefSeq" id="WP_125706281.1">
    <property type="nucleotide sequence ID" value="NZ_JBHTOO010000022.1"/>
</dbReference>
<comment type="caution">
    <text evidence="4">The sequence shown here is derived from an EMBL/GenBank/DDBJ whole genome shotgun (WGS) entry which is preliminary data.</text>
</comment>
<gene>
    <name evidence="4" type="ORF">FHL03_10920</name>
</gene>
<dbReference type="Proteomes" id="UP000436655">
    <property type="component" value="Unassembled WGS sequence"/>
</dbReference>
<protein>
    <submittedName>
        <fullName evidence="4">WxL domain-containing protein</fullName>
    </submittedName>
</protein>
<dbReference type="InterPro" id="IPR027994">
    <property type="entry name" value="WxL_dom"/>
</dbReference>
<feature type="region of interest" description="Disordered" evidence="1">
    <location>
        <begin position="41"/>
        <end position="76"/>
    </location>
</feature>
<evidence type="ECO:0000313" key="4">
    <source>
        <dbReference type="EMBL" id="MQS45997.1"/>
    </source>
</evidence>
<reference evidence="4 5" key="1">
    <citation type="journal article" date="2019" name="Syst. Appl. Microbiol.">
        <title>Polyphasic characterization of two novel Lactobacillus spp. isolated from blown salami packages: Description of Lactobacillus halodurans sp. nov. and Lactobacillus salsicarnum sp. nov.</title>
        <authorList>
            <person name="Schuster J.A."/>
            <person name="Klingl A."/>
            <person name="Vogel R.F."/>
            <person name="Ehrmann M.A."/>
        </authorList>
    </citation>
    <scope>NUCLEOTIDE SEQUENCE [LARGE SCALE GENOMIC DNA]</scope>
    <source>
        <strain evidence="4 5">TMW 1.2098</strain>
    </source>
</reference>
<feature type="chain" id="PRO_5045460324" evidence="2">
    <location>
        <begin position="24"/>
        <end position="229"/>
    </location>
</feature>
<dbReference type="Pfam" id="PF13731">
    <property type="entry name" value="WxL"/>
    <property type="match status" value="1"/>
</dbReference>